<dbReference type="PANTHER" id="PTHR30204:SF69">
    <property type="entry name" value="MERR-FAMILY TRANSCRIPTIONAL REGULATOR"/>
    <property type="match status" value="1"/>
</dbReference>
<comment type="caution">
    <text evidence="6">The sequence shown here is derived from an EMBL/GenBank/DDBJ whole genome shotgun (WGS) entry which is preliminary data.</text>
</comment>
<keyword evidence="2" id="KW-0805">Transcription regulation</keyword>
<dbReference type="Proteomes" id="UP000632222">
    <property type="component" value="Unassembled WGS sequence"/>
</dbReference>
<dbReference type="SMART" id="SM00422">
    <property type="entry name" value="HTH_MERR"/>
    <property type="match status" value="1"/>
</dbReference>
<keyword evidence="7" id="KW-1185">Reference proteome</keyword>
<evidence type="ECO:0000256" key="2">
    <source>
        <dbReference type="ARBA" id="ARBA00023015"/>
    </source>
</evidence>
<keyword evidence="3" id="KW-0238">DNA-binding</keyword>
<sequence>MLRKDILQKTGLTLAALRHYEKRGLLHPHRHPDGKFNRYDETHIEVIAQILMLQRLGMSLEKIQAFQEASVEEQRSKLREAINEGFSQVSNTQQALQKAFGKLLSLHGLAE</sequence>
<dbReference type="CDD" id="cd00592">
    <property type="entry name" value="HTH_MerR-like"/>
    <property type="match status" value="1"/>
</dbReference>
<keyword evidence="1" id="KW-0678">Repressor</keyword>
<dbReference type="PANTHER" id="PTHR30204">
    <property type="entry name" value="REDOX-CYCLING DRUG-SENSING TRANSCRIPTIONAL ACTIVATOR SOXR"/>
    <property type="match status" value="1"/>
</dbReference>
<evidence type="ECO:0000256" key="4">
    <source>
        <dbReference type="ARBA" id="ARBA00023163"/>
    </source>
</evidence>
<evidence type="ECO:0000256" key="1">
    <source>
        <dbReference type="ARBA" id="ARBA00022491"/>
    </source>
</evidence>
<gene>
    <name evidence="6" type="ORF">GCM10008938_46680</name>
</gene>
<dbReference type="Pfam" id="PF13411">
    <property type="entry name" value="MerR_1"/>
    <property type="match status" value="1"/>
</dbReference>
<name>A0ABQ2DG82_9DEIO</name>
<dbReference type="InterPro" id="IPR000551">
    <property type="entry name" value="MerR-type_HTH_dom"/>
</dbReference>
<dbReference type="PROSITE" id="PS50937">
    <property type="entry name" value="HTH_MERR_2"/>
    <property type="match status" value="1"/>
</dbReference>
<evidence type="ECO:0000313" key="6">
    <source>
        <dbReference type="EMBL" id="GGJ55209.1"/>
    </source>
</evidence>
<organism evidence="6 7">
    <name type="scientific">Deinococcus roseus</name>
    <dbReference type="NCBI Taxonomy" id="392414"/>
    <lineage>
        <taxon>Bacteria</taxon>
        <taxon>Thermotogati</taxon>
        <taxon>Deinococcota</taxon>
        <taxon>Deinococci</taxon>
        <taxon>Deinococcales</taxon>
        <taxon>Deinococcaceae</taxon>
        <taxon>Deinococcus</taxon>
    </lineage>
</organism>
<feature type="domain" description="HTH merR-type" evidence="5">
    <location>
        <begin position="8"/>
        <end position="69"/>
    </location>
</feature>
<reference evidence="7" key="1">
    <citation type="journal article" date="2019" name="Int. J. Syst. Evol. Microbiol.">
        <title>The Global Catalogue of Microorganisms (GCM) 10K type strain sequencing project: providing services to taxonomists for standard genome sequencing and annotation.</title>
        <authorList>
            <consortium name="The Broad Institute Genomics Platform"/>
            <consortium name="The Broad Institute Genome Sequencing Center for Infectious Disease"/>
            <person name="Wu L."/>
            <person name="Ma J."/>
        </authorList>
    </citation>
    <scope>NUCLEOTIDE SEQUENCE [LARGE SCALE GENOMIC DNA]</scope>
    <source>
        <strain evidence="7">JCM 14370</strain>
    </source>
</reference>
<keyword evidence="4" id="KW-0804">Transcription</keyword>
<evidence type="ECO:0000259" key="5">
    <source>
        <dbReference type="PROSITE" id="PS50937"/>
    </source>
</evidence>
<dbReference type="RefSeq" id="WP_189007856.1">
    <property type="nucleotide sequence ID" value="NZ_BMOD01000032.1"/>
</dbReference>
<dbReference type="Gene3D" id="1.10.1660.10">
    <property type="match status" value="1"/>
</dbReference>
<dbReference type="InterPro" id="IPR009061">
    <property type="entry name" value="DNA-bd_dom_put_sf"/>
</dbReference>
<evidence type="ECO:0000256" key="3">
    <source>
        <dbReference type="ARBA" id="ARBA00023125"/>
    </source>
</evidence>
<accession>A0ABQ2DG82</accession>
<protein>
    <recommendedName>
        <fullName evidence="5">HTH merR-type domain-containing protein</fullName>
    </recommendedName>
</protein>
<proteinExistence type="predicted"/>
<evidence type="ECO:0000313" key="7">
    <source>
        <dbReference type="Proteomes" id="UP000632222"/>
    </source>
</evidence>
<dbReference type="SUPFAM" id="SSF46955">
    <property type="entry name" value="Putative DNA-binding domain"/>
    <property type="match status" value="1"/>
</dbReference>
<dbReference type="InterPro" id="IPR047057">
    <property type="entry name" value="MerR_fam"/>
</dbReference>
<dbReference type="EMBL" id="BMOD01000032">
    <property type="protein sequence ID" value="GGJ55209.1"/>
    <property type="molecule type" value="Genomic_DNA"/>
</dbReference>